<dbReference type="AlphaFoldDB" id="A0A2P2MZI5"/>
<reference evidence="2" key="1">
    <citation type="submission" date="2018-02" db="EMBL/GenBank/DDBJ databases">
        <title>Rhizophora mucronata_Transcriptome.</title>
        <authorList>
            <person name="Meera S.P."/>
            <person name="Sreeshan A."/>
            <person name="Augustine A."/>
        </authorList>
    </citation>
    <scope>NUCLEOTIDE SEQUENCE</scope>
    <source>
        <tissue evidence="2">Leaf</tissue>
    </source>
</reference>
<name>A0A2P2MZI5_RHIMU</name>
<evidence type="ECO:0000313" key="2">
    <source>
        <dbReference type="EMBL" id="MBX35623.1"/>
    </source>
</evidence>
<proteinExistence type="predicted"/>
<evidence type="ECO:0000256" key="1">
    <source>
        <dbReference type="SAM" id="MobiDB-lite"/>
    </source>
</evidence>
<protein>
    <submittedName>
        <fullName evidence="2">Uncharacterized protein</fullName>
    </submittedName>
</protein>
<sequence length="43" mass="4485">MLESSEGLRTFLGLPSCLTLAKTSLSEGNNNLPCNSSSSKLSP</sequence>
<dbReference type="EMBL" id="GGEC01055139">
    <property type="protein sequence ID" value="MBX35623.1"/>
    <property type="molecule type" value="Transcribed_RNA"/>
</dbReference>
<feature type="region of interest" description="Disordered" evidence="1">
    <location>
        <begin position="24"/>
        <end position="43"/>
    </location>
</feature>
<accession>A0A2P2MZI5</accession>
<organism evidence="2">
    <name type="scientific">Rhizophora mucronata</name>
    <name type="common">Asiatic mangrove</name>
    <dbReference type="NCBI Taxonomy" id="61149"/>
    <lineage>
        <taxon>Eukaryota</taxon>
        <taxon>Viridiplantae</taxon>
        <taxon>Streptophyta</taxon>
        <taxon>Embryophyta</taxon>
        <taxon>Tracheophyta</taxon>
        <taxon>Spermatophyta</taxon>
        <taxon>Magnoliopsida</taxon>
        <taxon>eudicotyledons</taxon>
        <taxon>Gunneridae</taxon>
        <taxon>Pentapetalae</taxon>
        <taxon>rosids</taxon>
        <taxon>fabids</taxon>
        <taxon>Malpighiales</taxon>
        <taxon>Rhizophoraceae</taxon>
        <taxon>Rhizophora</taxon>
    </lineage>
</organism>